<accession>A0ABS1S630</accession>
<feature type="transmembrane region" description="Helical" evidence="1">
    <location>
        <begin position="143"/>
        <end position="166"/>
    </location>
</feature>
<feature type="domain" description="Alpha/beta-hydrolase N-terminal" evidence="3">
    <location>
        <begin position="54"/>
        <end position="261"/>
    </location>
</feature>
<name>A0ABS1S630_9RHOB</name>
<keyword evidence="5" id="KW-1185">Reference proteome</keyword>
<keyword evidence="1" id="KW-0812">Transmembrane</keyword>
<dbReference type="PIRSF" id="PIRSF007542">
    <property type="entry name" value="UCP007542"/>
    <property type="match status" value="1"/>
</dbReference>
<keyword evidence="1" id="KW-0472">Membrane</keyword>
<evidence type="ECO:0000256" key="1">
    <source>
        <dbReference type="SAM" id="Phobius"/>
    </source>
</evidence>
<proteinExistence type="predicted"/>
<evidence type="ECO:0000313" key="4">
    <source>
        <dbReference type="EMBL" id="MBL3674177.1"/>
    </source>
</evidence>
<dbReference type="InterPro" id="IPR027788">
    <property type="entry name" value="Alpha/beta-hydrolase_N_dom"/>
</dbReference>
<dbReference type="EMBL" id="JAESHT010000009">
    <property type="protein sequence ID" value="MBL3674177.1"/>
    <property type="molecule type" value="Genomic_DNA"/>
</dbReference>
<feature type="transmembrane region" description="Helical" evidence="1">
    <location>
        <begin position="64"/>
        <end position="84"/>
    </location>
</feature>
<dbReference type="Pfam" id="PF10081">
    <property type="entry name" value="Abhydrolase_9"/>
    <property type="match status" value="1"/>
</dbReference>
<comment type="caution">
    <text evidence="4">The sequence shown here is derived from an EMBL/GenBank/DDBJ whole genome shotgun (WGS) entry which is preliminary data.</text>
</comment>
<feature type="domain" description="Alpha/beta-hydrolase catalytic" evidence="2">
    <location>
        <begin position="278"/>
        <end position="565"/>
    </location>
</feature>
<evidence type="ECO:0000259" key="3">
    <source>
        <dbReference type="Pfam" id="PF15420"/>
    </source>
</evidence>
<reference evidence="4 5" key="1">
    <citation type="submission" date="2021-01" db="EMBL/GenBank/DDBJ databases">
        <title>011410 draft genome.</title>
        <authorList>
            <person name="Lang L."/>
        </authorList>
    </citation>
    <scope>NUCLEOTIDE SEQUENCE [LARGE SCALE GENOMIC DNA]</scope>
    <source>
        <strain evidence="4 5">KCTC 42845</strain>
    </source>
</reference>
<gene>
    <name evidence="4" type="ORF">JL111_11835</name>
</gene>
<organism evidence="4 5">
    <name type="scientific">Paracoccus aerius</name>
    <dbReference type="NCBI Taxonomy" id="1915382"/>
    <lineage>
        <taxon>Bacteria</taxon>
        <taxon>Pseudomonadati</taxon>
        <taxon>Pseudomonadota</taxon>
        <taxon>Alphaproteobacteria</taxon>
        <taxon>Rhodobacterales</taxon>
        <taxon>Paracoccaceae</taxon>
        <taxon>Paracoccus</taxon>
    </lineage>
</organism>
<dbReference type="RefSeq" id="WP_202380166.1">
    <property type="nucleotide sequence ID" value="NZ_JAESHT010000009.1"/>
</dbReference>
<dbReference type="Proteomes" id="UP000644749">
    <property type="component" value="Unassembled WGS sequence"/>
</dbReference>
<evidence type="ECO:0000259" key="2">
    <source>
        <dbReference type="Pfam" id="PF10081"/>
    </source>
</evidence>
<feature type="transmembrane region" description="Helical" evidence="1">
    <location>
        <begin position="104"/>
        <end position="123"/>
    </location>
</feature>
<sequence length="581" mass="63286">MTVEGRSVLICLCRNGEPMPNPRPALPASLFRFVVENVSGVGLVLGALLMAASLTPSLIPRGEGVQGVLAGVCFAAGYGLAVLLRWIWVTLDLPLLHGRTGRQVLLALATLATLIVASFLAQATDWQNDVRAAMGMAPAPPELPLMIGTLAFLVAAALLILGKLAALFVRRLIARIAQVMPRRAAHLLGLIIGGILLWSLANGVLFSGFIRTADSSARALDAVIPPDIQPPSDPLRPGSPTSLVAWQDLGREGRNYVHTTPTAADIAAVTGGRTMQPLRAYVGLNAAETAEERAALAVAELDRIGGFDRSILVVAMPTGTGWLDPAAVTTLEYLHRGDVATVAIQYSYLQSWISLLVEPEYSAEAGRELFSAVYRHWRTLPEGERPELYLYGLSLGAYSSQQSLRLYEMIDQPFAGALWVGPPFVSPLWQTLTRERDPASPEWLPRMDQGQTVRFTNGRQGLSPQDVWGGIRIVYLQYASDPVVFFDPGSAWRRPDWMETPRGPDVSTELRWYPIVSFLQLAFDMAVSLHVPMGHGHLYAYDDHIAPWMAVTQPPGWDEAGLDRLRRHFQGLQAQQGGSAD</sequence>
<keyword evidence="1" id="KW-1133">Transmembrane helix</keyword>
<protein>
    <submittedName>
        <fullName evidence="4">Alpha/beta-hydrolase family protein</fullName>
    </submittedName>
</protein>
<dbReference type="InterPro" id="IPR029058">
    <property type="entry name" value="AB_hydrolase_fold"/>
</dbReference>
<dbReference type="SUPFAM" id="SSF53474">
    <property type="entry name" value="alpha/beta-Hydrolases"/>
    <property type="match status" value="1"/>
</dbReference>
<dbReference type="Pfam" id="PF15420">
    <property type="entry name" value="Abhydrolase_9_N"/>
    <property type="match status" value="1"/>
</dbReference>
<feature type="transmembrane region" description="Helical" evidence="1">
    <location>
        <begin position="187"/>
        <end position="210"/>
    </location>
</feature>
<feature type="transmembrane region" description="Helical" evidence="1">
    <location>
        <begin position="30"/>
        <end position="52"/>
    </location>
</feature>
<dbReference type="InterPro" id="IPR027787">
    <property type="entry name" value="Alpha/beta-hydrolase_catalytic"/>
</dbReference>
<evidence type="ECO:0000313" key="5">
    <source>
        <dbReference type="Proteomes" id="UP000644749"/>
    </source>
</evidence>
<dbReference type="InterPro" id="IPR012037">
    <property type="entry name" value="Alpha/beta-hydrolase_fam"/>
</dbReference>